<evidence type="ECO:0000256" key="8">
    <source>
        <dbReference type="ARBA" id="ARBA00023284"/>
    </source>
</evidence>
<dbReference type="SUPFAM" id="SSF51905">
    <property type="entry name" value="FAD/NAD(P)-binding domain"/>
    <property type="match status" value="1"/>
</dbReference>
<dbReference type="InterPro" id="IPR016156">
    <property type="entry name" value="FAD/NAD-linked_Rdtase_dimer_sf"/>
</dbReference>
<keyword evidence="4 9" id="KW-0274">FAD</keyword>
<evidence type="ECO:0000256" key="7">
    <source>
        <dbReference type="ARBA" id="ARBA00023157"/>
    </source>
</evidence>
<dbReference type="GO" id="GO:0006103">
    <property type="term" value="P:2-oxoglutarate metabolic process"/>
    <property type="evidence" value="ECO:0007669"/>
    <property type="project" value="TreeGrafter"/>
</dbReference>
<evidence type="ECO:0000256" key="1">
    <source>
        <dbReference type="ARBA" id="ARBA00001974"/>
    </source>
</evidence>
<evidence type="ECO:0000256" key="2">
    <source>
        <dbReference type="ARBA" id="ARBA00007532"/>
    </source>
</evidence>
<protein>
    <submittedName>
        <fullName evidence="12">Dihydrolipoamide dehydrogenase</fullName>
        <ecNumber evidence="12">1.8.1.4</ecNumber>
    </submittedName>
</protein>
<dbReference type="PANTHER" id="PTHR22912">
    <property type="entry name" value="DISULFIDE OXIDOREDUCTASE"/>
    <property type="match status" value="1"/>
</dbReference>
<proteinExistence type="inferred from homology"/>
<dbReference type="Gene3D" id="3.50.50.60">
    <property type="entry name" value="FAD/NAD(P)-binding domain"/>
    <property type="match status" value="2"/>
</dbReference>
<dbReference type="InterPro" id="IPR036188">
    <property type="entry name" value="FAD/NAD-bd_sf"/>
</dbReference>
<dbReference type="GeneID" id="24831273"/>
<dbReference type="AlphaFoldDB" id="A0A0E3SG62"/>
<dbReference type="PRINTS" id="PR00411">
    <property type="entry name" value="PNDRDTASEI"/>
</dbReference>
<dbReference type="Gene3D" id="3.30.390.30">
    <property type="match status" value="1"/>
</dbReference>
<dbReference type="SUPFAM" id="SSF55424">
    <property type="entry name" value="FAD/NAD-linked reductases, dimerisation (C-terminal) domain"/>
    <property type="match status" value="1"/>
</dbReference>
<feature type="domain" description="FAD/NAD(P)-binding" evidence="11">
    <location>
        <begin position="4"/>
        <end position="313"/>
    </location>
</feature>
<dbReference type="PROSITE" id="PS00076">
    <property type="entry name" value="PYRIDINE_REDOX_1"/>
    <property type="match status" value="1"/>
</dbReference>
<dbReference type="InterPro" id="IPR050151">
    <property type="entry name" value="Class-I_Pyr_Nuc-Dis_Oxidored"/>
</dbReference>
<evidence type="ECO:0000313" key="12">
    <source>
        <dbReference type="EMBL" id="AKB78523.1"/>
    </source>
</evidence>
<dbReference type="STRING" id="1434110.MSHOH_2040"/>
<dbReference type="PRINTS" id="PR00368">
    <property type="entry name" value="FADPNR"/>
</dbReference>
<dbReference type="GO" id="GO:0050660">
    <property type="term" value="F:flavin adenine dinucleotide binding"/>
    <property type="evidence" value="ECO:0007669"/>
    <property type="project" value="TreeGrafter"/>
</dbReference>
<sequence>MKNYDLIVIGTGSGMNYVNSIIDSNPKMKIAVIDKDEPGGICLTRGCIPSKLLLYPAELVRELERASLFGIKLEIKDVEFRTIMERMRRKIGEEIEIIRRGLIESPDFDYYPEAAEFVSPYTLRVGEEILHSEMIFLCTGSKPAVPPVRGLEEAGYITSDTVLELNECPKSLAILGGSYIGAEYGHFFSAMGAEVTVIGRNPHFLPQEEPEISELARIKMSEYMRILTNHEAIEVRKENNGQKTVIAKDRVSGEETKIIVDEILVATGRVPNTDILHPERAGIKTDPQGWILVNEYLETSQPNIWAFGDANGKYLLKHVGNYESGVVYLNAIMQEKVKADYHAVPHAVFSYPEVAGVGMSEKEAIEEFGEKRVIIGFKLFEDTAKGDAMEARDYFVKVILDGLEDKILGAHIIGPHASILIHEIIPLMYTASRSAKPMIQCMDIHPSLSEVVKRAFYTRLSPEHYHHVMKHLGLEEDEGSVES</sequence>
<comment type="cofactor">
    <cofactor evidence="1">
        <name>FAD</name>
        <dbReference type="ChEBI" id="CHEBI:57692"/>
    </cofactor>
</comment>
<dbReference type="InterPro" id="IPR004099">
    <property type="entry name" value="Pyr_nucl-diS_OxRdtase_dimer"/>
</dbReference>
<dbReference type="GO" id="GO:0004148">
    <property type="term" value="F:dihydrolipoyl dehydrogenase (NADH) activity"/>
    <property type="evidence" value="ECO:0007669"/>
    <property type="project" value="UniProtKB-EC"/>
</dbReference>
<dbReference type="RefSeq" id="WP_048139572.1">
    <property type="nucleotide sequence ID" value="NZ_CP009516.1"/>
</dbReference>
<gene>
    <name evidence="12" type="ORF">MSHOH_2040</name>
</gene>
<dbReference type="PIRSF" id="PIRSF000350">
    <property type="entry name" value="Mercury_reductase_MerA"/>
    <property type="match status" value="1"/>
</dbReference>
<keyword evidence="7" id="KW-1015">Disulfide bond</keyword>
<dbReference type="OrthoDB" id="27922at2157"/>
<evidence type="ECO:0000256" key="9">
    <source>
        <dbReference type="RuleBase" id="RU003691"/>
    </source>
</evidence>
<keyword evidence="3 9" id="KW-0285">Flavoprotein</keyword>
<dbReference type="InterPro" id="IPR023753">
    <property type="entry name" value="FAD/NAD-binding_dom"/>
</dbReference>
<keyword evidence="8 9" id="KW-0676">Redox-active center</keyword>
<evidence type="ECO:0000256" key="5">
    <source>
        <dbReference type="ARBA" id="ARBA00023002"/>
    </source>
</evidence>
<dbReference type="Proteomes" id="UP000033101">
    <property type="component" value="Chromosome"/>
</dbReference>
<dbReference type="Pfam" id="PF07992">
    <property type="entry name" value="Pyr_redox_2"/>
    <property type="match status" value="1"/>
</dbReference>
<evidence type="ECO:0000256" key="4">
    <source>
        <dbReference type="ARBA" id="ARBA00022827"/>
    </source>
</evidence>
<dbReference type="KEGG" id="mhor:MSHOH_2040"/>
<comment type="similarity">
    <text evidence="2 9">Belongs to the class-I pyridine nucleotide-disulfide oxidoreductase family.</text>
</comment>
<dbReference type="PANTHER" id="PTHR22912:SF151">
    <property type="entry name" value="DIHYDROLIPOYL DEHYDROGENASE, MITOCHONDRIAL"/>
    <property type="match status" value="1"/>
</dbReference>
<dbReference type="PATRIC" id="fig|1434110.4.peg.2590"/>
<evidence type="ECO:0000259" key="10">
    <source>
        <dbReference type="Pfam" id="PF02852"/>
    </source>
</evidence>
<dbReference type="InterPro" id="IPR012999">
    <property type="entry name" value="Pyr_OxRdtase_I_AS"/>
</dbReference>
<dbReference type="EC" id="1.8.1.4" evidence="12"/>
<keyword evidence="13" id="KW-1185">Reference proteome</keyword>
<dbReference type="EMBL" id="CP009516">
    <property type="protein sequence ID" value="AKB78523.1"/>
    <property type="molecule type" value="Genomic_DNA"/>
</dbReference>
<evidence type="ECO:0000259" key="11">
    <source>
        <dbReference type="Pfam" id="PF07992"/>
    </source>
</evidence>
<reference evidence="12 13" key="1">
    <citation type="submission" date="2014-07" db="EMBL/GenBank/DDBJ databases">
        <title>Methanogenic archaea and the global carbon cycle.</title>
        <authorList>
            <person name="Henriksen J.R."/>
            <person name="Luke J."/>
            <person name="Reinhart S."/>
            <person name="Benedict M.N."/>
            <person name="Youngblut N.D."/>
            <person name="Metcalf M.E."/>
            <person name="Whitaker R.J."/>
            <person name="Metcalf W.W."/>
        </authorList>
    </citation>
    <scope>NUCLEOTIDE SEQUENCE [LARGE SCALE GENOMIC DNA]</scope>
    <source>
        <strain evidence="12 13">HB-1</strain>
    </source>
</reference>
<evidence type="ECO:0000256" key="3">
    <source>
        <dbReference type="ARBA" id="ARBA00022630"/>
    </source>
</evidence>
<evidence type="ECO:0000256" key="6">
    <source>
        <dbReference type="ARBA" id="ARBA00023027"/>
    </source>
</evidence>
<evidence type="ECO:0000313" key="13">
    <source>
        <dbReference type="Proteomes" id="UP000033101"/>
    </source>
</evidence>
<dbReference type="InterPro" id="IPR001100">
    <property type="entry name" value="Pyr_nuc-diS_OxRdtase"/>
</dbReference>
<keyword evidence="6" id="KW-0520">NAD</keyword>
<dbReference type="NCBIfam" id="NF004947">
    <property type="entry name" value="PRK06292.2-5"/>
    <property type="match status" value="1"/>
</dbReference>
<keyword evidence="5 9" id="KW-0560">Oxidoreductase</keyword>
<accession>A0A0E3SG62</accession>
<dbReference type="Pfam" id="PF02852">
    <property type="entry name" value="Pyr_redox_dim"/>
    <property type="match status" value="1"/>
</dbReference>
<organism evidence="12 13">
    <name type="scientific">Methanosarcina horonobensis HB-1 = JCM 15518</name>
    <dbReference type="NCBI Taxonomy" id="1434110"/>
    <lineage>
        <taxon>Archaea</taxon>
        <taxon>Methanobacteriati</taxon>
        <taxon>Methanobacteriota</taxon>
        <taxon>Stenosarchaea group</taxon>
        <taxon>Methanomicrobia</taxon>
        <taxon>Methanosarcinales</taxon>
        <taxon>Methanosarcinaceae</taxon>
        <taxon>Methanosarcina</taxon>
    </lineage>
</organism>
<name>A0A0E3SG62_9EURY</name>
<feature type="domain" description="Pyridine nucleotide-disulphide oxidoreductase dimerisation" evidence="10">
    <location>
        <begin position="344"/>
        <end position="455"/>
    </location>
</feature>
<dbReference type="HOGENOM" id="CLU_016755_1_2_2"/>